<reference evidence="2 3" key="1">
    <citation type="journal article" date="2015" name="Nature">
        <title>rRNA introns, odd ribosomes, and small enigmatic genomes across a large radiation of phyla.</title>
        <authorList>
            <person name="Brown C.T."/>
            <person name="Hug L.A."/>
            <person name="Thomas B.C."/>
            <person name="Sharon I."/>
            <person name="Castelle C.J."/>
            <person name="Singh A."/>
            <person name="Wilkins M.J."/>
            <person name="Williams K.H."/>
            <person name="Banfield J.F."/>
        </authorList>
    </citation>
    <scope>NUCLEOTIDE SEQUENCE [LARGE SCALE GENOMIC DNA]</scope>
</reference>
<organism evidence="2 3">
    <name type="scientific">Candidatus Gottesmanbacteria bacterium GW2011_GWB1_49_7</name>
    <dbReference type="NCBI Taxonomy" id="1618448"/>
    <lineage>
        <taxon>Bacteria</taxon>
        <taxon>Candidatus Gottesmaniibacteriota</taxon>
    </lineage>
</organism>
<dbReference type="AlphaFoldDB" id="A0A0G1W3R9"/>
<evidence type="ECO:0000256" key="1">
    <source>
        <dbReference type="SAM" id="MobiDB-lite"/>
    </source>
</evidence>
<evidence type="ECO:0000313" key="2">
    <source>
        <dbReference type="EMBL" id="KKW13348.1"/>
    </source>
</evidence>
<sequence length="133" mass="15015">MKRLLKNPLPHPDEIRTRHHQSLAAISVMQTRLVAALQDGQAETLKQLKDAEATASRLRPAIKQWVEGGLKDEDRPPDKDLQAYLDAVHQAHELRLADNAAYQALRDHEETADEEPEPGKEDHQHAPFQLIGL</sequence>
<proteinExistence type="predicted"/>
<accession>A0A0G1W3R9</accession>
<protein>
    <submittedName>
        <fullName evidence="2">Uncharacterized protein</fullName>
    </submittedName>
</protein>
<name>A0A0G1W3R9_9BACT</name>
<comment type="caution">
    <text evidence="2">The sequence shown here is derived from an EMBL/GenBank/DDBJ whole genome shotgun (WGS) entry which is preliminary data.</text>
</comment>
<dbReference type="Proteomes" id="UP000034588">
    <property type="component" value="Unassembled WGS sequence"/>
</dbReference>
<feature type="region of interest" description="Disordered" evidence="1">
    <location>
        <begin position="101"/>
        <end position="133"/>
    </location>
</feature>
<gene>
    <name evidence="2" type="ORF">UY48_C0002G0039</name>
</gene>
<evidence type="ECO:0000313" key="3">
    <source>
        <dbReference type="Proteomes" id="UP000034588"/>
    </source>
</evidence>
<dbReference type="EMBL" id="LCQD01000002">
    <property type="protein sequence ID" value="KKW13348.1"/>
    <property type="molecule type" value="Genomic_DNA"/>
</dbReference>